<feature type="non-terminal residue" evidence="7">
    <location>
        <position position="1"/>
    </location>
</feature>
<dbReference type="PROSITE" id="PS51669">
    <property type="entry name" value="4FE4S_MOW_BIS_MGD"/>
    <property type="match status" value="1"/>
</dbReference>
<feature type="domain" description="4Fe-4S Mo/W bis-MGD-type" evidence="6">
    <location>
        <begin position="24"/>
        <end position="88"/>
    </location>
</feature>
<dbReference type="Pfam" id="PF00384">
    <property type="entry name" value="Molybdopterin"/>
    <property type="match status" value="1"/>
</dbReference>
<dbReference type="AlphaFoldDB" id="A0A382P441"/>
<evidence type="ECO:0000259" key="6">
    <source>
        <dbReference type="PROSITE" id="PS51669"/>
    </source>
</evidence>
<dbReference type="InterPro" id="IPR006656">
    <property type="entry name" value="Mopterin_OxRdtase"/>
</dbReference>
<evidence type="ECO:0000256" key="5">
    <source>
        <dbReference type="SAM" id="MobiDB-lite"/>
    </source>
</evidence>
<feature type="non-terminal residue" evidence="7">
    <location>
        <position position="360"/>
    </location>
</feature>
<dbReference type="Gene3D" id="3.40.50.12440">
    <property type="match status" value="2"/>
</dbReference>
<name>A0A382P441_9ZZZZ</name>
<dbReference type="GO" id="GO:0046872">
    <property type="term" value="F:metal ion binding"/>
    <property type="evidence" value="ECO:0007669"/>
    <property type="project" value="UniProtKB-KW"/>
</dbReference>
<dbReference type="GO" id="GO:0051539">
    <property type="term" value="F:4 iron, 4 sulfur cluster binding"/>
    <property type="evidence" value="ECO:0007669"/>
    <property type="project" value="UniProtKB-KW"/>
</dbReference>
<dbReference type="InterPro" id="IPR050123">
    <property type="entry name" value="Prok_molybdopt-oxidoreductase"/>
</dbReference>
<accession>A0A382P441</accession>
<evidence type="ECO:0000256" key="3">
    <source>
        <dbReference type="ARBA" id="ARBA00023004"/>
    </source>
</evidence>
<dbReference type="PANTHER" id="PTHR43105">
    <property type="entry name" value="RESPIRATORY NITRATE REDUCTASE"/>
    <property type="match status" value="1"/>
</dbReference>
<evidence type="ECO:0000256" key="1">
    <source>
        <dbReference type="ARBA" id="ARBA00022485"/>
    </source>
</evidence>
<evidence type="ECO:0000256" key="2">
    <source>
        <dbReference type="ARBA" id="ARBA00022723"/>
    </source>
</evidence>
<dbReference type="GO" id="GO:0016020">
    <property type="term" value="C:membrane"/>
    <property type="evidence" value="ECO:0007669"/>
    <property type="project" value="TreeGrafter"/>
</dbReference>
<evidence type="ECO:0000313" key="7">
    <source>
        <dbReference type="EMBL" id="SVC67355.1"/>
    </source>
</evidence>
<protein>
    <recommendedName>
        <fullName evidence="6">4Fe-4S Mo/W bis-MGD-type domain-containing protein</fullName>
    </recommendedName>
</protein>
<dbReference type="SUPFAM" id="SSF53706">
    <property type="entry name" value="Formate dehydrogenase/DMSO reductase, domains 1-3"/>
    <property type="match status" value="1"/>
</dbReference>
<feature type="region of interest" description="Disordered" evidence="5">
    <location>
        <begin position="318"/>
        <end position="339"/>
    </location>
</feature>
<keyword evidence="3" id="KW-0408">Iron</keyword>
<proteinExistence type="predicted"/>
<dbReference type="PANTHER" id="PTHR43105:SF2">
    <property type="entry name" value="RESPIRATORY NITRATE REDUCTASE 2 ALPHA CHAIN"/>
    <property type="match status" value="1"/>
</dbReference>
<dbReference type="EMBL" id="UINC01104309">
    <property type="protein sequence ID" value="SVC67355.1"/>
    <property type="molecule type" value="Genomic_DNA"/>
</dbReference>
<gene>
    <name evidence="7" type="ORF">METZ01_LOCUS320209</name>
</gene>
<sequence length="360" mass="39887">TPGESPAQIYRGWEDLMRNKWTWDRVARGTHGTNCTGNCAFNVYVKNGIVWREEQQGEYGTSGDDVPDYGPRGCQKGLRHAKYMYGKQRLLYPMKRAGERGEGKWERIGWEQAMEEIADKFIDYTVEYGPTSITQGAGTQASMKQAVFAGMGRFVALTGIEFPEAFAGVGDQPTGIYMTTGLPLLCDSMPAVYKSKCCLVWFCNPAVTRIPDAHFFWEARYNGTEVIAISPEFTPTAMHASKWVNPNPGTDAALALSMVQVILEEGIYDTDFMREQTDLPYLVRTDNLKFLRETDVVGGEEARDNLFYIWDERTVAPVPAPATGSPKPPPGSPEPVHNEGSIALGDLLPKLEGAFTVDAV</sequence>
<organism evidence="7">
    <name type="scientific">marine metagenome</name>
    <dbReference type="NCBI Taxonomy" id="408172"/>
    <lineage>
        <taxon>unclassified sequences</taxon>
        <taxon>metagenomes</taxon>
        <taxon>ecological metagenomes</taxon>
    </lineage>
</organism>
<dbReference type="InterPro" id="IPR006963">
    <property type="entry name" value="Mopterin_OxRdtase_4Fe-4S_dom"/>
</dbReference>
<keyword evidence="4" id="KW-0411">Iron-sulfur</keyword>
<evidence type="ECO:0000256" key="4">
    <source>
        <dbReference type="ARBA" id="ARBA00023014"/>
    </source>
</evidence>
<keyword evidence="1" id="KW-0004">4Fe-4S</keyword>
<keyword evidence="2" id="KW-0479">Metal-binding</keyword>
<reference evidence="7" key="1">
    <citation type="submission" date="2018-05" db="EMBL/GenBank/DDBJ databases">
        <authorList>
            <person name="Lanie J.A."/>
            <person name="Ng W.-L."/>
            <person name="Kazmierczak K.M."/>
            <person name="Andrzejewski T.M."/>
            <person name="Davidsen T.M."/>
            <person name="Wayne K.J."/>
            <person name="Tettelin H."/>
            <person name="Glass J.I."/>
            <person name="Rusch D."/>
            <person name="Podicherti R."/>
            <person name="Tsui H.-C.T."/>
            <person name="Winkler M.E."/>
        </authorList>
    </citation>
    <scope>NUCLEOTIDE SEQUENCE</scope>
</reference>
<dbReference type="GO" id="GO:0016491">
    <property type="term" value="F:oxidoreductase activity"/>
    <property type="evidence" value="ECO:0007669"/>
    <property type="project" value="InterPro"/>
</dbReference>